<dbReference type="PANTHER" id="PTHR34374">
    <property type="entry name" value="LARGE RIBOSOMAL RNA SUBUNIT ACCUMULATION PROTEIN YCED HOMOLOG 1, CHLOROPLASTIC"/>
    <property type="match status" value="1"/>
</dbReference>
<comment type="caution">
    <text evidence="1">The sequence shown here is derived from an EMBL/GenBank/DDBJ whole genome shotgun (WGS) entry which is preliminary data.</text>
</comment>
<name>A0AB36TF24_ACETH</name>
<gene>
    <name evidence="1" type="ORF">M972_111245</name>
</gene>
<protein>
    <recommendedName>
        <fullName evidence="3">DUF177 domain-containing protein</fullName>
    </recommendedName>
</protein>
<dbReference type="InterPro" id="IPR003772">
    <property type="entry name" value="YceD"/>
</dbReference>
<dbReference type="EMBL" id="PDBW01000001">
    <property type="protein sequence ID" value="PFH02467.1"/>
    <property type="molecule type" value="Genomic_DNA"/>
</dbReference>
<dbReference type="Pfam" id="PF02620">
    <property type="entry name" value="YceD"/>
    <property type="match status" value="1"/>
</dbReference>
<evidence type="ECO:0000313" key="1">
    <source>
        <dbReference type="EMBL" id="PFH02467.1"/>
    </source>
</evidence>
<dbReference type="GeneID" id="35804574"/>
<proteinExistence type="predicted"/>
<dbReference type="Proteomes" id="UP000223596">
    <property type="component" value="Unassembled WGS sequence"/>
</dbReference>
<accession>A0AB36TF24</accession>
<evidence type="ECO:0000313" key="2">
    <source>
        <dbReference type="Proteomes" id="UP000223596"/>
    </source>
</evidence>
<dbReference type="PANTHER" id="PTHR34374:SF1">
    <property type="entry name" value="LARGE RIBOSOMAL RNA SUBUNIT ACCUMULATION PROTEIN YCED HOMOLOG 1, CHLOROPLASTIC"/>
    <property type="match status" value="1"/>
</dbReference>
<dbReference type="AlphaFoldDB" id="A0AB36TF24"/>
<evidence type="ECO:0008006" key="3">
    <source>
        <dbReference type="Google" id="ProtNLM"/>
    </source>
</evidence>
<sequence length="167" mass="19038">MKIDISDILKHSGASLRLDFSESIKINDFIAEDFDFAKPVTFKGTLVNAGGIIKLDGELWADYRAKCSRCLKDIESKMHIDVKENFVEEGSNKTDEEYYTYHGKFLELEKVMIDNIILNLPAKQVCDEACKGYCPKCGADLNNDECKCVNEDIDPRLEVFKNFFTDN</sequence>
<organism evidence="1 2">
    <name type="scientific">Acetivibrio thermocellus AD2</name>
    <dbReference type="NCBI Taxonomy" id="1138384"/>
    <lineage>
        <taxon>Bacteria</taxon>
        <taxon>Bacillati</taxon>
        <taxon>Bacillota</taxon>
        <taxon>Clostridia</taxon>
        <taxon>Eubacteriales</taxon>
        <taxon>Oscillospiraceae</taxon>
        <taxon>Acetivibrio</taxon>
    </lineage>
</organism>
<dbReference type="RefSeq" id="WP_003515607.1">
    <property type="nucleotide sequence ID" value="NZ_CP013828.1"/>
</dbReference>
<reference evidence="1 2" key="1">
    <citation type="submission" date="2017-09" db="EMBL/GenBank/DDBJ databases">
        <title>Evaluation of Pacific Biosciences Sequencing Technology to Finishing C. thermocellum Genome Sequences.</title>
        <authorList>
            <person name="Brown S."/>
        </authorList>
    </citation>
    <scope>NUCLEOTIDE SEQUENCE [LARGE SCALE GENOMIC DNA]</scope>
    <source>
        <strain evidence="1 2">AD2</strain>
    </source>
</reference>